<dbReference type="eggNOG" id="COG1327">
    <property type="taxonomic scope" value="Bacteria"/>
</dbReference>
<name>A0A095Y3D2_9CORY</name>
<keyword evidence="5 7" id="KW-0238">DNA-binding</keyword>
<evidence type="ECO:0000256" key="2">
    <source>
        <dbReference type="ARBA" id="ARBA00022741"/>
    </source>
</evidence>
<evidence type="ECO:0000259" key="8">
    <source>
        <dbReference type="PROSITE" id="PS51161"/>
    </source>
</evidence>
<evidence type="ECO:0000313" key="10">
    <source>
        <dbReference type="Proteomes" id="UP000029548"/>
    </source>
</evidence>
<dbReference type="NCBIfam" id="TIGR00244">
    <property type="entry name" value="transcriptional regulator NrdR"/>
    <property type="match status" value="1"/>
</dbReference>
<protein>
    <recommendedName>
        <fullName evidence="7">Transcriptional repressor NrdR</fullName>
    </recommendedName>
</protein>
<evidence type="ECO:0000256" key="5">
    <source>
        <dbReference type="ARBA" id="ARBA00023125"/>
    </source>
</evidence>
<dbReference type="RefSeq" id="WP_035121996.1">
    <property type="nucleotide sequence ID" value="NZ_JRNE01000047.1"/>
</dbReference>
<dbReference type="InterPro" id="IPR003796">
    <property type="entry name" value="RNR_NrdR-like"/>
</dbReference>
<dbReference type="HAMAP" id="MF_00440">
    <property type="entry name" value="NrdR"/>
    <property type="match status" value="1"/>
</dbReference>
<evidence type="ECO:0000313" key="9">
    <source>
        <dbReference type="EMBL" id="KGF16945.1"/>
    </source>
</evidence>
<reference evidence="9 10" key="1">
    <citation type="submission" date="2014-07" db="EMBL/GenBank/DDBJ databases">
        <authorList>
            <person name="McCorrison J."/>
            <person name="Sanka R."/>
            <person name="Torralba M."/>
            <person name="Gillis M."/>
            <person name="Haft D.H."/>
            <person name="Methe B."/>
            <person name="Sutton G."/>
            <person name="Nelson K.E."/>
        </authorList>
    </citation>
    <scope>NUCLEOTIDE SEQUENCE [LARGE SCALE GENOMIC DNA]</scope>
    <source>
        <strain evidence="9 10">DNF00450</strain>
    </source>
</reference>
<dbReference type="PANTHER" id="PTHR30455">
    <property type="entry name" value="TRANSCRIPTIONAL REPRESSOR NRDR"/>
    <property type="match status" value="1"/>
</dbReference>
<evidence type="ECO:0000256" key="1">
    <source>
        <dbReference type="ARBA" id="ARBA00022491"/>
    </source>
</evidence>
<dbReference type="PROSITE" id="PS51161">
    <property type="entry name" value="ATP_CONE"/>
    <property type="match status" value="1"/>
</dbReference>
<keyword evidence="7" id="KW-0479">Metal-binding</keyword>
<sequence length="149" mass="17156">MHCQFCHHDQTKVIDSRLIDDGMTIRRRRECLSCGKRFTTLERSQLVVVKRDGVVEDFSRDKVIRGVRRACQGRDVPEASLKLLAQQVEETLRSKGTPRVNSNDIGLAILEPLRDLDEVGYLRFASVYKSFSSAQDFENEIRSLRERDA</sequence>
<evidence type="ECO:0000256" key="3">
    <source>
        <dbReference type="ARBA" id="ARBA00022840"/>
    </source>
</evidence>
<keyword evidence="4 7" id="KW-0805">Transcription regulation</keyword>
<keyword evidence="1 7" id="KW-0678">Repressor</keyword>
<evidence type="ECO:0000256" key="4">
    <source>
        <dbReference type="ARBA" id="ARBA00023015"/>
    </source>
</evidence>
<evidence type="ECO:0000256" key="6">
    <source>
        <dbReference type="ARBA" id="ARBA00023163"/>
    </source>
</evidence>
<dbReference type="GO" id="GO:0008270">
    <property type="term" value="F:zinc ion binding"/>
    <property type="evidence" value="ECO:0007669"/>
    <property type="project" value="UniProtKB-UniRule"/>
</dbReference>
<comment type="function">
    <text evidence="7">Negatively regulates transcription of bacterial ribonucleotide reductase nrd genes and operons by binding to NrdR-boxes.</text>
</comment>
<keyword evidence="7" id="KW-0863">Zinc-finger</keyword>
<keyword evidence="2 7" id="KW-0547">Nucleotide-binding</keyword>
<dbReference type="GO" id="GO:0045892">
    <property type="term" value="P:negative regulation of DNA-templated transcription"/>
    <property type="evidence" value="ECO:0007669"/>
    <property type="project" value="UniProtKB-UniRule"/>
</dbReference>
<evidence type="ECO:0000256" key="7">
    <source>
        <dbReference type="HAMAP-Rule" id="MF_00440"/>
    </source>
</evidence>
<keyword evidence="7" id="KW-0862">Zinc</keyword>
<dbReference type="PANTHER" id="PTHR30455:SF2">
    <property type="entry name" value="TRANSCRIPTIONAL REPRESSOR NRDR"/>
    <property type="match status" value="1"/>
</dbReference>
<accession>A0A095Y3D2</accession>
<dbReference type="Pfam" id="PF03477">
    <property type="entry name" value="ATP-cone"/>
    <property type="match status" value="1"/>
</dbReference>
<comment type="similarity">
    <text evidence="7">Belongs to the NrdR family.</text>
</comment>
<dbReference type="Pfam" id="PF22811">
    <property type="entry name" value="Zn_ribbon_NrdR"/>
    <property type="match status" value="1"/>
</dbReference>
<keyword evidence="6 7" id="KW-0804">Transcription</keyword>
<comment type="cofactor">
    <cofactor evidence="7">
        <name>Zn(2+)</name>
        <dbReference type="ChEBI" id="CHEBI:29105"/>
    </cofactor>
    <text evidence="7">Binds 1 zinc ion.</text>
</comment>
<dbReference type="Proteomes" id="UP000029548">
    <property type="component" value="Unassembled WGS sequence"/>
</dbReference>
<proteinExistence type="inferred from homology"/>
<gene>
    <name evidence="7" type="primary">nrdR</name>
    <name evidence="9" type="ORF">HMPREF1650_06315</name>
</gene>
<dbReference type="InterPro" id="IPR005144">
    <property type="entry name" value="ATP-cone_dom"/>
</dbReference>
<organism evidence="9 10">
    <name type="scientific">Corynebacterium freneyi DNF00450</name>
    <dbReference type="NCBI Taxonomy" id="1287475"/>
    <lineage>
        <taxon>Bacteria</taxon>
        <taxon>Bacillati</taxon>
        <taxon>Actinomycetota</taxon>
        <taxon>Actinomycetes</taxon>
        <taxon>Mycobacteriales</taxon>
        <taxon>Corynebacteriaceae</taxon>
        <taxon>Corynebacterium</taxon>
    </lineage>
</organism>
<dbReference type="EMBL" id="JRNE01000047">
    <property type="protein sequence ID" value="KGF16945.1"/>
    <property type="molecule type" value="Genomic_DNA"/>
</dbReference>
<feature type="zinc finger region" evidence="7">
    <location>
        <begin position="3"/>
        <end position="34"/>
    </location>
</feature>
<feature type="domain" description="ATP-cone" evidence="8">
    <location>
        <begin position="46"/>
        <end position="136"/>
    </location>
</feature>
<dbReference type="InterPro" id="IPR055173">
    <property type="entry name" value="NrdR-like_N"/>
</dbReference>
<dbReference type="GO" id="GO:0005524">
    <property type="term" value="F:ATP binding"/>
    <property type="evidence" value="ECO:0007669"/>
    <property type="project" value="UniProtKB-UniRule"/>
</dbReference>
<comment type="caution">
    <text evidence="9">The sequence shown here is derived from an EMBL/GenBank/DDBJ whole genome shotgun (WGS) entry which is preliminary data.</text>
</comment>
<keyword evidence="3 7" id="KW-0067">ATP-binding</keyword>
<dbReference type="AlphaFoldDB" id="A0A095Y3D2"/>
<dbReference type="GO" id="GO:0003677">
    <property type="term" value="F:DNA binding"/>
    <property type="evidence" value="ECO:0007669"/>
    <property type="project" value="UniProtKB-KW"/>
</dbReference>